<dbReference type="SUPFAM" id="SSF55315">
    <property type="entry name" value="L30e-like"/>
    <property type="match status" value="1"/>
</dbReference>
<sequence length="81" mass="8801">MNISALPTGFQISSLQSSSSLTQRKELVIDDVVSSAHLPSHIKFISSPSNPFVKHCLKLRQSSSYRHSHGSVLVVGTTPIK</sequence>
<reference evidence="1 2" key="1">
    <citation type="journal article" date="2020" name="IScience">
        <title>Genome Sequencing of the Endangered Kingdonia uniflora (Circaeasteraceae, Ranunculales) Reveals Potential Mechanisms of Evolutionary Specialization.</title>
        <authorList>
            <person name="Sun Y."/>
            <person name="Deng T."/>
            <person name="Zhang A."/>
            <person name="Moore M.J."/>
            <person name="Landis J.B."/>
            <person name="Lin N."/>
            <person name="Zhang H."/>
            <person name="Zhang X."/>
            <person name="Huang J."/>
            <person name="Zhang X."/>
            <person name="Sun H."/>
            <person name="Wang H."/>
        </authorList>
    </citation>
    <scope>NUCLEOTIDE SEQUENCE [LARGE SCALE GENOMIC DNA]</scope>
    <source>
        <strain evidence="1">TB1705</strain>
        <tissue evidence="1">Leaf</tissue>
    </source>
</reference>
<evidence type="ECO:0000313" key="1">
    <source>
        <dbReference type="EMBL" id="KAF6165548.1"/>
    </source>
</evidence>
<dbReference type="InterPro" id="IPR029064">
    <property type="entry name" value="Ribosomal_eL30-like_sf"/>
</dbReference>
<gene>
    <name evidence="1" type="ORF">GIB67_006438</name>
</gene>
<dbReference type="OrthoDB" id="1743532at2759"/>
<keyword evidence="2" id="KW-1185">Reference proteome</keyword>
<dbReference type="EMBL" id="JACGCM010000843">
    <property type="protein sequence ID" value="KAF6165548.1"/>
    <property type="molecule type" value="Genomic_DNA"/>
</dbReference>
<accession>A0A7J7NFA3</accession>
<dbReference type="Proteomes" id="UP000541444">
    <property type="component" value="Unassembled WGS sequence"/>
</dbReference>
<name>A0A7J7NFA3_9MAGN</name>
<protein>
    <submittedName>
        <fullName evidence="1">Uncharacterized protein</fullName>
    </submittedName>
</protein>
<dbReference type="AlphaFoldDB" id="A0A7J7NFA3"/>
<proteinExistence type="predicted"/>
<evidence type="ECO:0000313" key="2">
    <source>
        <dbReference type="Proteomes" id="UP000541444"/>
    </source>
</evidence>
<organism evidence="1 2">
    <name type="scientific">Kingdonia uniflora</name>
    <dbReference type="NCBI Taxonomy" id="39325"/>
    <lineage>
        <taxon>Eukaryota</taxon>
        <taxon>Viridiplantae</taxon>
        <taxon>Streptophyta</taxon>
        <taxon>Embryophyta</taxon>
        <taxon>Tracheophyta</taxon>
        <taxon>Spermatophyta</taxon>
        <taxon>Magnoliopsida</taxon>
        <taxon>Ranunculales</taxon>
        <taxon>Circaeasteraceae</taxon>
        <taxon>Kingdonia</taxon>
    </lineage>
</organism>
<comment type="caution">
    <text evidence="1">The sequence shown here is derived from an EMBL/GenBank/DDBJ whole genome shotgun (WGS) entry which is preliminary data.</text>
</comment>